<evidence type="ECO:0000313" key="4">
    <source>
        <dbReference type="EMBL" id="SVB33188.1"/>
    </source>
</evidence>
<sequence length="261" mass="28706">MENNTKRQFLILSLLIVYLAFFGLRVIAQDEHTIVLYNFETGNGKTVKDLSGKGNDGKFEGKKLHWGGGKFGGSLVFGGNATQDHIVVPDNESLWIKDGLTVEMWVFLNFWSTAGGTGVTKEKSYKVGPQSGGKTVLMMTTNEKVWGKAGITSSTDIPLKSWHHLAATYDAKTGQAKVYLDGRLDGKGKIGGTIQANNDVLWLGRGAGPFLDGRMDEVRISNIARTEREIITLMEKGIEGMLEISPKSKLTTSWSYLKTKR</sequence>
<dbReference type="InterPro" id="IPR013320">
    <property type="entry name" value="ConA-like_dom_sf"/>
</dbReference>
<evidence type="ECO:0000256" key="2">
    <source>
        <dbReference type="ARBA" id="ARBA00023157"/>
    </source>
</evidence>
<dbReference type="AlphaFoldDB" id="A0A382D426"/>
<organism evidence="4">
    <name type="scientific">marine metagenome</name>
    <dbReference type="NCBI Taxonomy" id="408172"/>
    <lineage>
        <taxon>unclassified sequences</taxon>
        <taxon>metagenomes</taxon>
        <taxon>ecological metagenomes</taxon>
    </lineage>
</organism>
<dbReference type="PANTHER" id="PTHR47635">
    <property type="entry name" value="CUB DOMAIN-CONTAINING PROTEIN"/>
    <property type="match status" value="1"/>
</dbReference>
<proteinExistence type="predicted"/>
<dbReference type="PANTHER" id="PTHR47635:SF2">
    <property type="entry name" value="LAMG-LIKE JELLYROLL FOLD DOMAIN-CONTAINING PROTEIN"/>
    <property type="match status" value="1"/>
</dbReference>
<dbReference type="SMART" id="SM00560">
    <property type="entry name" value="LamGL"/>
    <property type="match status" value="1"/>
</dbReference>
<accession>A0A382D426</accession>
<name>A0A382D426_9ZZZZ</name>
<dbReference type="Pfam" id="PF13385">
    <property type="entry name" value="Laminin_G_3"/>
    <property type="match status" value="1"/>
</dbReference>
<dbReference type="Gene3D" id="2.60.120.200">
    <property type="match status" value="1"/>
</dbReference>
<dbReference type="SUPFAM" id="SSF49899">
    <property type="entry name" value="Concanavalin A-like lectins/glucanases"/>
    <property type="match status" value="1"/>
</dbReference>
<dbReference type="InterPro" id="IPR006558">
    <property type="entry name" value="LamG-like"/>
</dbReference>
<gene>
    <name evidence="4" type="ORF">METZ01_LOCUS186042</name>
</gene>
<evidence type="ECO:0000259" key="3">
    <source>
        <dbReference type="SMART" id="SM00560"/>
    </source>
</evidence>
<dbReference type="EMBL" id="UINC01037544">
    <property type="protein sequence ID" value="SVB33188.1"/>
    <property type="molecule type" value="Genomic_DNA"/>
</dbReference>
<keyword evidence="2" id="KW-1015">Disulfide bond</keyword>
<protein>
    <recommendedName>
        <fullName evidence="3">LamG-like jellyroll fold domain-containing protein</fullName>
    </recommendedName>
</protein>
<reference evidence="4" key="1">
    <citation type="submission" date="2018-05" db="EMBL/GenBank/DDBJ databases">
        <authorList>
            <person name="Lanie J.A."/>
            <person name="Ng W.-L."/>
            <person name="Kazmierczak K.M."/>
            <person name="Andrzejewski T.M."/>
            <person name="Davidsen T.M."/>
            <person name="Wayne K.J."/>
            <person name="Tettelin H."/>
            <person name="Glass J.I."/>
            <person name="Rusch D."/>
            <person name="Podicherti R."/>
            <person name="Tsui H.-C.T."/>
            <person name="Winkler M.E."/>
        </authorList>
    </citation>
    <scope>NUCLEOTIDE SEQUENCE</scope>
</reference>
<feature type="domain" description="LamG-like jellyroll fold" evidence="3">
    <location>
        <begin position="98"/>
        <end position="228"/>
    </location>
</feature>
<keyword evidence="1" id="KW-0732">Signal</keyword>
<evidence type="ECO:0000256" key="1">
    <source>
        <dbReference type="ARBA" id="ARBA00022729"/>
    </source>
</evidence>